<dbReference type="HOGENOM" id="CLU_1426707_0_0_0"/>
<evidence type="ECO:0000313" key="2">
    <source>
        <dbReference type="Proteomes" id="UP000007013"/>
    </source>
</evidence>
<proteinExistence type="predicted"/>
<dbReference type="STRING" id="452637.Oter_3775"/>
<gene>
    <name evidence="1" type="ordered locus">Oter_3775</name>
</gene>
<organism evidence="1 2">
    <name type="scientific">Opitutus terrae (strain DSM 11246 / JCM 15787 / PB90-1)</name>
    <dbReference type="NCBI Taxonomy" id="452637"/>
    <lineage>
        <taxon>Bacteria</taxon>
        <taxon>Pseudomonadati</taxon>
        <taxon>Verrucomicrobiota</taxon>
        <taxon>Opitutia</taxon>
        <taxon>Opitutales</taxon>
        <taxon>Opitutaceae</taxon>
        <taxon>Opitutus</taxon>
    </lineage>
</organism>
<evidence type="ECO:0008006" key="3">
    <source>
        <dbReference type="Google" id="ProtNLM"/>
    </source>
</evidence>
<dbReference type="AlphaFoldDB" id="B1ZYF2"/>
<dbReference type="EMBL" id="CP001032">
    <property type="protein sequence ID" value="ACB77050.1"/>
    <property type="molecule type" value="Genomic_DNA"/>
</dbReference>
<keyword evidence="2" id="KW-1185">Reference proteome</keyword>
<name>B1ZYF2_OPITP</name>
<dbReference type="Proteomes" id="UP000007013">
    <property type="component" value="Chromosome"/>
</dbReference>
<reference evidence="1 2" key="1">
    <citation type="journal article" date="2011" name="J. Bacteriol.">
        <title>Genome sequence of the verrucomicrobium Opitutus terrae PB90-1, an abundant inhabitant of rice paddy soil ecosystems.</title>
        <authorList>
            <person name="van Passel M.W."/>
            <person name="Kant R."/>
            <person name="Palva A."/>
            <person name="Copeland A."/>
            <person name="Lucas S."/>
            <person name="Lapidus A."/>
            <person name="Glavina del Rio T."/>
            <person name="Pitluck S."/>
            <person name="Goltsman E."/>
            <person name="Clum A."/>
            <person name="Sun H."/>
            <person name="Schmutz J."/>
            <person name="Larimer F.W."/>
            <person name="Land M.L."/>
            <person name="Hauser L."/>
            <person name="Kyrpides N."/>
            <person name="Mikhailova N."/>
            <person name="Richardson P.P."/>
            <person name="Janssen P.H."/>
            <person name="de Vos W.M."/>
            <person name="Smidt H."/>
        </authorList>
    </citation>
    <scope>NUCLEOTIDE SEQUENCE [LARGE SCALE GENOMIC DNA]</scope>
    <source>
        <strain evidence="2">DSM 11246 / JCM 15787 / PB90-1</strain>
    </source>
</reference>
<evidence type="ECO:0000313" key="1">
    <source>
        <dbReference type="EMBL" id="ACB77050.1"/>
    </source>
</evidence>
<sequence>MTPEELEDAQLLWKASYASEVFRKVQATCQHVVDSKMETSNPLYYPLIVSIYVLYGRPFKKSRDVGRIPENVVPADLMELHRSLLRHRDTVFAHTDADADQIDGLGELNQVRFWVTPERVHIFSTEFRARPPLLPDIIRLAKILEDKMEYHTSRLMRKHIDSVPNRLGQFRINVRGLDQEFVTEVPPHIP</sequence>
<dbReference type="RefSeq" id="WP_012376579.1">
    <property type="nucleotide sequence ID" value="NC_010571.1"/>
</dbReference>
<protein>
    <recommendedName>
        <fullName evidence="3">HEPN AbiU2-like domain-containing protein</fullName>
    </recommendedName>
</protein>
<accession>B1ZYF2</accession>
<dbReference type="KEGG" id="ote:Oter_3775"/>